<evidence type="ECO:0000256" key="1">
    <source>
        <dbReference type="ARBA" id="ARBA00023242"/>
    </source>
</evidence>
<dbReference type="OMA" id="KEMDMCI"/>
<keyword evidence="4" id="KW-1185">Reference proteome</keyword>
<dbReference type="eggNOG" id="ENOG502SJUN">
    <property type="taxonomic scope" value="Eukaryota"/>
</dbReference>
<evidence type="ECO:0000259" key="2">
    <source>
        <dbReference type="Pfam" id="PF04082"/>
    </source>
</evidence>
<evidence type="ECO:0000313" key="3">
    <source>
        <dbReference type="EMBL" id="EAW12394.1"/>
    </source>
</evidence>
<dbReference type="GO" id="GO:0006351">
    <property type="term" value="P:DNA-templated transcription"/>
    <property type="evidence" value="ECO:0007669"/>
    <property type="project" value="InterPro"/>
</dbReference>
<dbReference type="Proteomes" id="UP000006701">
    <property type="component" value="Unassembled WGS sequence"/>
</dbReference>
<dbReference type="InterPro" id="IPR007219">
    <property type="entry name" value="XnlR_reg_dom"/>
</dbReference>
<evidence type="ECO:0000313" key="4">
    <source>
        <dbReference type="Proteomes" id="UP000006701"/>
    </source>
</evidence>
<dbReference type="Pfam" id="PF04082">
    <property type="entry name" value="Fungal_trans"/>
    <property type="match status" value="1"/>
</dbReference>
<dbReference type="InterPro" id="IPR053187">
    <property type="entry name" value="Notoamide_regulator"/>
</dbReference>
<organism evidence="3 4">
    <name type="scientific">Aspergillus clavatus (strain ATCC 1007 / CBS 513.65 / DSM 816 / NCTC 3887 / NRRL 1 / QM 1276 / 107)</name>
    <dbReference type="NCBI Taxonomy" id="344612"/>
    <lineage>
        <taxon>Eukaryota</taxon>
        <taxon>Fungi</taxon>
        <taxon>Dikarya</taxon>
        <taxon>Ascomycota</taxon>
        <taxon>Pezizomycotina</taxon>
        <taxon>Eurotiomycetes</taxon>
        <taxon>Eurotiomycetidae</taxon>
        <taxon>Eurotiales</taxon>
        <taxon>Aspergillaceae</taxon>
        <taxon>Aspergillus</taxon>
        <taxon>Aspergillus subgen. Fumigati</taxon>
    </lineage>
</organism>
<dbReference type="RefSeq" id="XP_001273820.1">
    <property type="nucleotide sequence ID" value="XM_001273819.1"/>
</dbReference>
<dbReference type="VEuPathDB" id="FungiDB:ACLA_063630"/>
<dbReference type="OrthoDB" id="5022096at2759"/>
<dbReference type="GeneID" id="4705924"/>
<dbReference type="CDD" id="cd12148">
    <property type="entry name" value="fungal_TF_MHR"/>
    <property type="match status" value="1"/>
</dbReference>
<dbReference type="EMBL" id="DS027050">
    <property type="protein sequence ID" value="EAW12394.1"/>
    <property type="molecule type" value="Genomic_DNA"/>
</dbReference>
<protein>
    <recommendedName>
        <fullName evidence="2">Xylanolytic transcriptional activator regulatory domain-containing protein</fullName>
    </recommendedName>
</protein>
<reference evidence="3 4" key="1">
    <citation type="journal article" date="2008" name="PLoS Genet.">
        <title>Genomic islands in the pathogenic filamentous fungus Aspergillus fumigatus.</title>
        <authorList>
            <person name="Fedorova N.D."/>
            <person name="Khaldi N."/>
            <person name="Joardar V.S."/>
            <person name="Maiti R."/>
            <person name="Amedeo P."/>
            <person name="Anderson M.J."/>
            <person name="Crabtree J."/>
            <person name="Silva J.C."/>
            <person name="Badger J.H."/>
            <person name="Albarraq A."/>
            <person name="Angiuoli S."/>
            <person name="Bussey H."/>
            <person name="Bowyer P."/>
            <person name="Cotty P.J."/>
            <person name="Dyer P.S."/>
            <person name="Egan A."/>
            <person name="Galens K."/>
            <person name="Fraser-Liggett C.M."/>
            <person name="Haas B.J."/>
            <person name="Inman J.M."/>
            <person name="Kent R."/>
            <person name="Lemieux S."/>
            <person name="Malavazi I."/>
            <person name="Orvis J."/>
            <person name="Roemer T."/>
            <person name="Ronning C.M."/>
            <person name="Sundaram J.P."/>
            <person name="Sutton G."/>
            <person name="Turner G."/>
            <person name="Venter J.C."/>
            <person name="White O.R."/>
            <person name="Whitty B.R."/>
            <person name="Youngman P."/>
            <person name="Wolfe K.H."/>
            <person name="Goldman G.H."/>
            <person name="Wortman J.R."/>
            <person name="Jiang B."/>
            <person name="Denning D.W."/>
            <person name="Nierman W.C."/>
        </authorList>
    </citation>
    <scope>NUCLEOTIDE SEQUENCE [LARGE SCALE GENOMIC DNA]</scope>
    <source>
        <strain evidence="4">ATCC 1007 / CBS 513.65 / DSM 816 / NCTC 3887 / NRRL 1</strain>
    </source>
</reference>
<dbReference type="KEGG" id="act:ACLA_063630"/>
<name>A1CCY7_ASPCL</name>
<dbReference type="PANTHER" id="PTHR47256">
    <property type="entry name" value="ZN(II)2CYS6 TRANSCRIPTION FACTOR (EUROFUNG)-RELATED"/>
    <property type="match status" value="1"/>
</dbReference>
<dbReference type="GO" id="GO:0008270">
    <property type="term" value="F:zinc ion binding"/>
    <property type="evidence" value="ECO:0007669"/>
    <property type="project" value="InterPro"/>
</dbReference>
<accession>A1CCY7</accession>
<dbReference type="AlphaFoldDB" id="A1CCY7"/>
<dbReference type="HOGENOM" id="CLU_007003_8_2_1"/>
<keyword evidence="1" id="KW-0539">Nucleus</keyword>
<dbReference type="PANTHER" id="PTHR47256:SF3">
    <property type="entry name" value="ZN(II)2CYS6 TRANSCRIPTION FACTOR (EUROFUNG)"/>
    <property type="match status" value="1"/>
</dbReference>
<sequence length="640" mass="72391">MEGKNFCLKRRVESLENEIHSIRQHLPTSVTAQVGIRPDSPIGAIQTNHVLVEDQDSEICVRNPSEEAVSASSLEVVTDLVSVPKDGSLDQSKEDWSILLALYQKVRDCAPQDLLRVVNAIRSSTSPRSAAEYLQESALGQLSDAHVGLTKLATEYQLMNSMRLPTLCEEPIFSVPARPWTTITSSDRLVSHLLSLYFTWDYPCYNWFDQRLFLADMIGCHSRFCSQLLVNAVLAHACLYSYSLRRPWDRFKEMDMCIRFLSEAQRLRIADPQPSLTTVQALMVMNLTYNCLGKDKIGWSCLGAAIRMANELKLYDPLSPAAGAGYDRSDPWNRARAATAWGLFEWQAVAAAVVHEAPRVQNAPFYDIPLSDSEVLDQRRYWHPYPFRVPVYPSGVFSTSRARLELSVIINEVTKFILDAPVAAPSTDVFMSLHARLTEWLTDLRSGLQPSKDAPPRVFMMHLHYHLSVAGLCKPLLTPEIEPEPHPSVISISDSAKLATREIIFLFKQTFGWKSASSFLNHALCYGAFNAIPFAKTDDRWRRSLETCINGLWYISFSFPVCRYLLRAIQHALCAAGFVDTELSPEINRILRYFTRKVWKKSLLGSLQSQYCIIYDTQSSARTVEDLLLSVENLSLDDMQ</sequence>
<dbReference type="GO" id="GO:0003677">
    <property type="term" value="F:DNA binding"/>
    <property type="evidence" value="ECO:0007669"/>
    <property type="project" value="InterPro"/>
</dbReference>
<proteinExistence type="predicted"/>
<feature type="domain" description="Xylanolytic transcriptional activator regulatory" evidence="2">
    <location>
        <begin position="194"/>
        <end position="352"/>
    </location>
</feature>
<gene>
    <name evidence="3" type="ORF">ACLA_063630</name>
</gene>